<dbReference type="InterPro" id="IPR021219">
    <property type="entry name" value="DUF2703"/>
</dbReference>
<evidence type="ECO:0000313" key="2">
    <source>
        <dbReference type="Proteomes" id="UP000005730"/>
    </source>
</evidence>
<dbReference type="Proteomes" id="UP000005730">
    <property type="component" value="Chromosome"/>
</dbReference>
<name>H0UN92_9BACT</name>
<dbReference type="EMBL" id="CM001377">
    <property type="protein sequence ID" value="EHM10377.1"/>
    <property type="molecule type" value="Genomic_DNA"/>
</dbReference>
<protein>
    <submittedName>
        <fullName evidence="1">Uncharacterized protein</fullName>
    </submittedName>
</protein>
<dbReference type="STRING" id="926567.TheveDRAFT_1257"/>
<proteinExistence type="predicted"/>
<keyword evidence="2" id="KW-1185">Reference proteome</keyword>
<dbReference type="RefSeq" id="WP_006583871.1">
    <property type="nucleotide sequence ID" value="NZ_CM001377.1"/>
</dbReference>
<reference evidence="1 2" key="1">
    <citation type="submission" date="2011-10" db="EMBL/GenBank/DDBJ databases">
        <title>The Noncontiguous Finished genome of Thermanaerovibrio velox DSM 12556.</title>
        <authorList>
            <consortium name="US DOE Joint Genome Institute (JGI-PGF)"/>
            <person name="Lucas S."/>
            <person name="Copeland A."/>
            <person name="Lapidus A."/>
            <person name="Glavina del Rio T."/>
            <person name="Dalin E."/>
            <person name="Tice H."/>
            <person name="Bruce D."/>
            <person name="Goodwin L."/>
            <person name="Pitluck S."/>
            <person name="Peters L."/>
            <person name="Mikhailova N."/>
            <person name="Teshima H."/>
            <person name="Kyrpides N."/>
            <person name="Mavromatis K."/>
            <person name="Ivanova N."/>
            <person name="Markowitz V."/>
            <person name="Cheng J.-F."/>
            <person name="Hugenholtz P."/>
            <person name="Woyke T."/>
            <person name="Wu D."/>
            <person name="Spring S."/>
            <person name="Brambilla E.-M."/>
            <person name="Klenk H.-P."/>
            <person name="Eisen J.A."/>
        </authorList>
    </citation>
    <scope>NUCLEOTIDE SEQUENCE [LARGE SCALE GENOMIC DNA]</scope>
    <source>
        <strain evidence="1 2">DSM 12556</strain>
    </source>
</reference>
<evidence type="ECO:0000313" key="1">
    <source>
        <dbReference type="EMBL" id="EHM10377.1"/>
    </source>
</evidence>
<sequence>MPLKIYETTLTSKTNRKDGDASMPNVVISHYGIQGKECPHFTATRENLLKVVDRMAPKFATLGIEISLEYRGMEDLDENRPMHNLITLEAPGEVPETSLESLTGLVIEYEPCESLGRCRALVMESAKFQEVPTGLVMDGLVRMSMRLIGGCSSDGCGSCSCCH</sequence>
<organism evidence="1 2">
    <name type="scientific">Thermanaerovibrio velox DSM 12556</name>
    <dbReference type="NCBI Taxonomy" id="926567"/>
    <lineage>
        <taxon>Bacteria</taxon>
        <taxon>Thermotogati</taxon>
        <taxon>Synergistota</taxon>
        <taxon>Synergistia</taxon>
        <taxon>Synergistales</taxon>
        <taxon>Synergistaceae</taxon>
        <taxon>Thermanaerovibrio</taxon>
    </lineage>
</organism>
<gene>
    <name evidence="1" type="ORF">TheveDRAFT_1257</name>
</gene>
<dbReference type="Pfam" id="PF10865">
    <property type="entry name" value="DUF2703"/>
    <property type="match status" value="1"/>
</dbReference>
<dbReference type="HOGENOM" id="CLU_129727_0_0_0"/>
<accession>H0UN92</accession>
<dbReference type="AlphaFoldDB" id="H0UN92"/>
<dbReference type="eggNOG" id="ENOG5032YQI">
    <property type="taxonomic scope" value="Bacteria"/>
</dbReference>